<reference evidence="1" key="1">
    <citation type="submission" date="2023-06" db="EMBL/GenBank/DDBJ databases">
        <title>Genome-scale phylogeny and comparative genomics of the fungal order Sordariales.</title>
        <authorList>
            <consortium name="Lawrence Berkeley National Laboratory"/>
            <person name="Hensen N."/>
            <person name="Bonometti L."/>
            <person name="Westerberg I."/>
            <person name="Brannstrom I.O."/>
            <person name="Guillou S."/>
            <person name="Cros-Aarteil S."/>
            <person name="Calhoun S."/>
            <person name="Haridas S."/>
            <person name="Kuo A."/>
            <person name="Mondo S."/>
            <person name="Pangilinan J."/>
            <person name="Riley R."/>
            <person name="LaButti K."/>
            <person name="Andreopoulos B."/>
            <person name="Lipzen A."/>
            <person name="Chen C."/>
            <person name="Yanf M."/>
            <person name="Daum C."/>
            <person name="Ng V."/>
            <person name="Clum A."/>
            <person name="Steindorff A."/>
            <person name="Ohm R."/>
            <person name="Martin F."/>
            <person name="Silar P."/>
            <person name="Natvig D."/>
            <person name="Lalanne C."/>
            <person name="Gautier V."/>
            <person name="Ament-velasquez S.L."/>
            <person name="Kruys A."/>
            <person name="Hutchinson M.I."/>
            <person name="Powell A.J."/>
            <person name="Barry K."/>
            <person name="Miller A.N."/>
            <person name="Grigoriev I.V."/>
            <person name="Debuchy R."/>
            <person name="Gladieux P."/>
            <person name="Thoren M.H."/>
            <person name="Johannesson H."/>
        </authorList>
    </citation>
    <scope>NUCLEOTIDE SEQUENCE</scope>
    <source>
        <strain evidence="1">SMH2392-1A</strain>
    </source>
</reference>
<keyword evidence="2" id="KW-1185">Reference proteome</keyword>
<protein>
    <submittedName>
        <fullName evidence="1">Uncharacterized protein</fullName>
    </submittedName>
</protein>
<proteinExistence type="predicted"/>
<name>A0AA40B6I8_9PEZI</name>
<dbReference type="GeneID" id="85324707"/>
<evidence type="ECO:0000313" key="2">
    <source>
        <dbReference type="Proteomes" id="UP001172101"/>
    </source>
</evidence>
<sequence length="137" mass="15173">MVDASSSSCQNLTHCHHAVCRQNAGASNKRLQQTHLRRPFSPIPRLAEEANRFAPARQVRRGLPLVGLRSRTAALCFSFPDRRGGLAPPPPPKRSSNIKFAAASRDLSRLWLPSTHGPAFWSMGERSFACRTNQDTV</sequence>
<dbReference type="RefSeq" id="XP_060301460.1">
    <property type="nucleotide sequence ID" value="XM_060441437.1"/>
</dbReference>
<organism evidence="1 2">
    <name type="scientific">Lasiosphaeria miniovina</name>
    <dbReference type="NCBI Taxonomy" id="1954250"/>
    <lineage>
        <taxon>Eukaryota</taxon>
        <taxon>Fungi</taxon>
        <taxon>Dikarya</taxon>
        <taxon>Ascomycota</taxon>
        <taxon>Pezizomycotina</taxon>
        <taxon>Sordariomycetes</taxon>
        <taxon>Sordariomycetidae</taxon>
        <taxon>Sordariales</taxon>
        <taxon>Lasiosphaeriaceae</taxon>
        <taxon>Lasiosphaeria</taxon>
    </lineage>
</organism>
<accession>A0AA40B6I8</accession>
<gene>
    <name evidence="1" type="ORF">B0T26DRAFT_698677</name>
</gene>
<dbReference type="EMBL" id="JAUIRO010000002">
    <property type="protein sequence ID" value="KAK0728605.1"/>
    <property type="molecule type" value="Genomic_DNA"/>
</dbReference>
<dbReference type="AlphaFoldDB" id="A0AA40B6I8"/>
<comment type="caution">
    <text evidence="1">The sequence shown here is derived from an EMBL/GenBank/DDBJ whole genome shotgun (WGS) entry which is preliminary data.</text>
</comment>
<evidence type="ECO:0000313" key="1">
    <source>
        <dbReference type="EMBL" id="KAK0728605.1"/>
    </source>
</evidence>
<dbReference type="Proteomes" id="UP001172101">
    <property type="component" value="Unassembled WGS sequence"/>
</dbReference>